<proteinExistence type="predicted"/>
<dbReference type="InterPro" id="IPR029071">
    <property type="entry name" value="Ubiquitin-like_domsf"/>
</dbReference>
<gene>
    <name evidence="1" type="ORF">MMEN_LOCUS133</name>
</gene>
<feature type="non-terminal residue" evidence="1">
    <location>
        <position position="40"/>
    </location>
</feature>
<organism evidence="1 2">
    <name type="scientific">Menidia menidia</name>
    <name type="common">Atlantic silverside</name>
    <dbReference type="NCBI Taxonomy" id="238744"/>
    <lineage>
        <taxon>Eukaryota</taxon>
        <taxon>Metazoa</taxon>
        <taxon>Chordata</taxon>
        <taxon>Craniata</taxon>
        <taxon>Vertebrata</taxon>
        <taxon>Euteleostomi</taxon>
        <taxon>Actinopterygii</taxon>
        <taxon>Neopterygii</taxon>
        <taxon>Teleostei</taxon>
        <taxon>Neoteleostei</taxon>
        <taxon>Acanthomorphata</taxon>
        <taxon>Ovalentaria</taxon>
        <taxon>Atherinomorphae</taxon>
        <taxon>Atheriniformes</taxon>
        <taxon>Atherinopsidae</taxon>
        <taxon>Menidiinae</taxon>
        <taxon>Menidia</taxon>
    </lineage>
</organism>
<evidence type="ECO:0000313" key="1">
    <source>
        <dbReference type="EMBL" id="CAG5850011.1"/>
    </source>
</evidence>
<dbReference type="InterPro" id="IPR033593">
    <property type="entry name" value="N-RASSF"/>
</dbReference>
<accession>A0A8S4A5F2</accession>
<dbReference type="SUPFAM" id="SSF54236">
    <property type="entry name" value="Ubiquitin-like"/>
    <property type="match status" value="1"/>
</dbReference>
<dbReference type="PANTHER" id="PTHR15286">
    <property type="entry name" value="RAS-ASSOCIATING DOMAIN CONTAINING PROTEIN"/>
    <property type="match status" value="1"/>
</dbReference>
<dbReference type="Gene3D" id="3.10.20.90">
    <property type="entry name" value="Phosphatidylinositol 3-kinase Catalytic Subunit, Chain A, domain 1"/>
    <property type="match status" value="1"/>
</dbReference>
<reference evidence="1" key="1">
    <citation type="submission" date="2021-05" db="EMBL/GenBank/DDBJ databases">
        <authorList>
            <person name="Tigano A."/>
        </authorList>
    </citation>
    <scope>NUCLEOTIDE SEQUENCE</scope>
</reference>
<sequence>GMELKVWVEGVLRVVSGLSPSTSCEEVVVALAKANVIRRG</sequence>
<name>A0A8S4A5F2_9TELE</name>
<dbReference type="PANTHER" id="PTHR15286:SF11">
    <property type="entry name" value="RAS ASSOCIATION DOMAIN-CONTAINING PROTEIN 7"/>
    <property type="match status" value="1"/>
</dbReference>
<keyword evidence="2" id="KW-1185">Reference proteome</keyword>
<dbReference type="Proteomes" id="UP000677803">
    <property type="component" value="Unassembled WGS sequence"/>
</dbReference>
<protein>
    <submittedName>
        <fullName evidence="1">(Atlantic silverside) hypothetical protein</fullName>
    </submittedName>
</protein>
<dbReference type="AlphaFoldDB" id="A0A8S4A5F2"/>
<comment type="caution">
    <text evidence="1">The sequence shown here is derived from an EMBL/GenBank/DDBJ whole genome shotgun (WGS) entry which is preliminary data.</text>
</comment>
<evidence type="ECO:0000313" key="2">
    <source>
        <dbReference type="Proteomes" id="UP000677803"/>
    </source>
</evidence>
<dbReference type="EMBL" id="CAJRST010000001">
    <property type="protein sequence ID" value="CAG5850011.1"/>
    <property type="molecule type" value="Genomic_DNA"/>
</dbReference>
<dbReference type="OrthoDB" id="10051571at2759"/>